<dbReference type="EMBL" id="EQ973782">
    <property type="protein sequence ID" value="EEF48678.1"/>
    <property type="molecule type" value="Genomic_DNA"/>
</dbReference>
<keyword evidence="2" id="KW-1185">Reference proteome</keyword>
<sequence>MMLINASRSNNDKQIKEEMAALKAQENQPGAVPMALATPPIVHVKHVAYLVIEIRTRAKGKEKVRKANAYKFTALDDCLYIKQAEVFEFILTWRAKATKMVMRPIEKDLVMMILKGLNHLSSKLVRCLLKTFKDWYNSATQLEDAEYEQMKG</sequence>
<dbReference type="AlphaFoldDB" id="B9RJ12"/>
<organism evidence="1 2">
    <name type="scientific">Ricinus communis</name>
    <name type="common">Castor bean</name>
    <dbReference type="NCBI Taxonomy" id="3988"/>
    <lineage>
        <taxon>Eukaryota</taxon>
        <taxon>Viridiplantae</taxon>
        <taxon>Streptophyta</taxon>
        <taxon>Embryophyta</taxon>
        <taxon>Tracheophyta</taxon>
        <taxon>Spermatophyta</taxon>
        <taxon>Magnoliopsida</taxon>
        <taxon>eudicotyledons</taxon>
        <taxon>Gunneridae</taxon>
        <taxon>Pentapetalae</taxon>
        <taxon>rosids</taxon>
        <taxon>fabids</taxon>
        <taxon>Malpighiales</taxon>
        <taxon>Euphorbiaceae</taxon>
        <taxon>Acalyphoideae</taxon>
        <taxon>Acalypheae</taxon>
        <taxon>Ricinus</taxon>
    </lineage>
</organism>
<evidence type="ECO:0000313" key="1">
    <source>
        <dbReference type="EMBL" id="EEF48678.1"/>
    </source>
</evidence>
<name>B9RJ12_RICCO</name>
<protein>
    <submittedName>
        <fullName evidence="1">Uncharacterized protein</fullName>
    </submittedName>
</protein>
<dbReference type="Proteomes" id="UP000008311">
    <property type="component" value="Unassembled WGS sequence"/>
</dbReference>
<dbReference type="InParanoid" id="B9RJ12"/>
<accession>B9RJ12</accession>
<gene>
    <name evidence="1" type="ORF">RCOM_1754380</name>
</gene>
<proteinExistence type="predicted"/>
<evidence type="ECO:0000313" key="2">
    <source>
        <dbReference type="Proteomes" id="UP000008311"/>
    </source>
</evidence>
<reference evidence="2" key="1">
    <citation type="journal article" date="2010" name="Nat. Biotechnol.">
        <title>Draft genome sequence of the oilseed species Ricinus communis.</title>
        <authorList>
            <person name="Chan A.P."/>
            <person name="Crabtree J."/>
            <person name="Zhao Q."/>
            <person name="Lorenzi H."/>
            <person name="Orvis J."/>
            <person name="Puiu D."/>
            <person name="Melake-Berhan A."/>
            <person name="Jones K.M."/>
            <person name="Redman J."/>
            <person name="Chen G."/>
            <person name="Cahoon E.B."/>
            <person name="Gedil M."/>
            <person name="Stanke M."/>
            <person name="Haas B.J."/>
            <person name="Wortman J.R."/>
            <person name="Fraser-Liggett C.M."/>
            <person name="Ravel J."/>
            <person name="Rabinowicz P.D."/>
        </authorList>
    </citation>
    <scope>NUCLEOTIDE SEQUENCE [LARGE SCALE GENOMIC DNA]</scope>
    <source>
        <strain evidence="2">cv. Hale</strain>
    </source>
</reference>